<evidence type="ECO:0000313" key="3">
    <source>
        <dbReference type="Proteomes" id="UP000220527"/>
    </source>
</evidence>
<dbReference type="Proteomes" id="UP000220527">
    <property type="component" value="Unassembled WGS sequence"/>
</dbReference>
<feature type="region of interest" description="Disordered" evidence="1">
    <location>
        <begin position="603"/>
        <end position="636"/>
    </location>
</feature>
<feature type="compositionally biased region" description="Pro residues" evidence="1">
    <location>
        <begin position="624"/>
        <end position="633"/>
    </location>
</feature>
<keyword evidence="3" id="KW-1185">Reference proteome</keyword>
<feature type="region of interest" description="Disordered" evidence="1">
    <location>
        <begin position="491"/>
        <end position="511"/>
    </location>
</feature>
<reference evidence="3" key="1">
    <citation type="submission" date="2017-08" db="EMBL/GenBank/DDBJ databases">
        <authorList>
            <person name="Grouzdev D.S."/>
            <person name="Gaisin V.A."/>
            <person name="Rysina M.S."/>
            <person name="Gorlenko V.M."/>
        </authorList>
    </citation>
    <scope>NUCLEOTIDE SEQUENCE [LARGE SCALE GENOMIC DNA]</scope>
    <source>
        <strain evidence="3">Kir15-3F</strain>
    </source>
</reference>
<organism evidence="2 3">
    <name type="scientific">Candidatus Viridilinea mediisalina</name>
    <dbReference type="NCBI Taxonomy" id="2024553"/>
    <lineage>
        <taxon>Bacteria</taxon>
        <taxon>Bacillati</taxon>
        <taxon>Chloroflexota</taxon>
        <taxon>Chloroflexia</taxon>
        <taxon>Chloroflexales</taxon>
        <taxon>Chloroflexineae</taxon>
        <taxon>Oscillochloridaceae</taxon>
        <taxon>Candidatus Viridilinea</taxon>
    </lineage>
</organism>
<accession>A0A2A6RI42</accession>
<dbReference type="InterPro" id="IPR027417">
    <property type="entry name" value="P-loop_NTPase"/>
</dbReference>
<dbReference type="EMBL" id="NQWI01000059">
    <property type="protein sequence ID" value="PDW02613.1"/>
    <property type="molecule type" value="Genomic_DNA"/>
</dbReference>
<comment type="caution">
    <text evidence="2">The sequence shown here is derived from an EMBL/GenBank/DDBJ whole genome shotgun (WGS) entry which is preliminary data.</text>
</comment>
<evidence type="ECO:0000256" key="1">
    <source>
        <dbReference type="SAM" id="MobiDB-lite"/>
    </source>
</evidence>
<protein>
    <submittedName>
        <fullName evidence="2">Uncharacterized protein</fullName>
    </submittedName>
</protein>
<name>A0A2A6RI42_9CHLR</name>
<evidence type="ECO:0000313" key="2">
    <source>
        <dbReference type="EMBL" id="PDW02613.1"/>
    </source>
</evidence>
<dbReference type="SUPFAM" id="SSF52540">
    <property type="entry name" value="P-loop containing nucleoside triphosphate hydrolases"/>
    <property type="match status" value="1"/>
</dbReference>
<proteinExistence type="predicted"/>
<sequence>MSEFTCHQCWKHDRINDVINMEAIAVDIPDFMATHTPLGQIAYLQPSGPIAVSEADLLGELTKSSQADRHMFAIVEGEPGTGKSHLIRWLYERYKDEQAGQDEVLLIERAQNSLLSTLRQIIDRLSLAGDALREQIAKLRGAAESLSARALQDTLINNLAIATYEREASRKPKIRNNIERFLLDALIREQLKAEDGPIERIARFLTVGRRNDDTDQRPEFRPDDFELPTKLLYDLRTQGYQEAKYLAEALSMSLDLRSELAAYLNGLLDYAVTKTVVLSPDDLKQTFNDLRRELRQQRRGLAFFIEDITAFTGIDVGLIDVLATQHTGESNRDFCRIVSIIGITDDYFQSRFPKNLQERVTHHLSLNVAAPGQTGAGLLPNSSAVGGMFGRYLNAMRLERTVVQDWHANGGRTAQLPNGCAGCAWRAPCHSAFGAVDIGTPGNESYVGLYPFNERAAWNIFRRLDHETITKTPRSLLRYVLREVLQRHGSQVKSGAFPPPPKELASGVRDIPPLTKPVHQRIINEQGGSSAQRIQTLVLYWGDGSVDTQGEGTSRTVGGLSDTVYRAFGITPIAGSLAFDTPTMPAVSSELSTLGDLQRPLEPQQVQQIQPDTQRESTATPGVRMPPPRPPAQPRDMGKYTADIANWRGGGQLEHYEKLREWLVTFIKGGIQWELYGIPDLFVKERIENRRFEIEGQSGSVRGDCLFLPRSDELADVLQALVDLNERGQKLAPEDLGAHLATLSTWLHNIEPMVVEFALKPTNTQPAPMRIVELLLLDCLLLEWLCDGLKNDASSLDLLGSVIASAARETGSQPLKEQEWNALVEQAKKRHSPTWASLLRQIGMKRAHSCRRGLARLLSLPQGDSSDVRYIDATLGLQIIAAMGKRDWELLTIPAIDKRAKVIWTDGGAVYQLFAQHMEQVLADERSFLQAKLERLKELAGEAKPEEIMKAVEQLRTTMGRFNKPHSLNEPSFKGPGFKNAQQYLMTTVNQEGRGLTAIRMSAGGRFVEQMETILVYLAEVEKVAKKMLTQTEQQIKQLGADSTATQLEEQTIALYDEIIERLQASSGEPQIEPQEVSS</sequence>
<feature type="compositionally biased region" description="Low complexity" evidence="1">
    <location>
        <begin position="603"/>
        <end position="612"/>
    </location>
</feature>
<dbReference type="RefSeq" id="WP_097644552.1">
    <property type="nucleotide sequence ID" value="NZ_NQWI01000059.1"/>
</dbReference>
<dbReference type="AlphaFoldDB" id="A0A2A6RI42"/>
<gene>
    <name evidence="2" type="ORF">CJ255_13070</name>
</gene>
<dbReference type="OrthoDB" id="6400788at2"/>